<dbReference type="InterPro" id="IPR043128">
    <property type="entry name" value="Rev_trsase/Diguanyl_cyclase"/>
</dbReference>
<dbReference type="NCBIfam" id="TIGR00229">
    <property type="entry name" value="sensory_box"/>
    <property type="match status" value="1"/>
</dbReference>
<dbReference type="CDD" id="cd01949">
    <property type="entry name" value="GGDEF"/>
    <property type="match status" value="1"/>
</dbReference>
<dbReference type="InterPro" id="IPR029787">
    <property type="entry name" value="Nucleotide_cyclase"/>
</dbReference>
<dbReference type="Gene3D" id="3.30.450.20">
    <property type="entry name" value="PAS domain"/>
    <property type="match status" value="1"/>
</dbReference>
<dbReference type="Gene3D" id="3.30.70.270">
    <property type="match status" value="1"/>
</dbReference>
<evidence type="ECO:0000259" key="3">
    <source>
        <dbReference type="PROSITE" id="PS50883"/>
    </source>
</evidence>
<dbReference type="NCBIfam" id="TIGR00254">
    <property type="entry name" value="GGDEF"/>
    <property type="match status" value="1"/>
</dbReference>
<dbReference type="InterPro" id="IPR035965">
    <property type="entry name" value="PAS-like_dom_sf"/>
</dbReference>
<dbReference type="SMART" id="SM00267">
    <property type="entry name" value="GGDEF"/>
    <property type="match status" value="1"/>
</dbReference>
<proteinExistence type="predicted"/>
<evidence type="ECO:0000313" key="6">
    <source>
        <dbReference type="Proteomes" id="UP001138540"/>
    </source>
</evidence>
<evidence type="ECO:0000256" key="1">
    <source>
        <dbReference type="SAM" id="Phobius"/>
    </source>
</evidence>
<dbReference type="PROSITE" id="PS50113">
    <property type="entry name" value="PAC"/>
    <property type="match status" value="1"/>
</dbReference>
<dbReference type="CDD" id="cd00130">
    <property type="entry name" value="PAS"/>
    <property type="match status" value="1"/>
</dbReference>
<dbReference type="Pfam" id="PF00989">
    <property type="entry name" value="PAS"/>
    <property type="match status" value="1"/>
</dbReference>
<dbReference type="SUPFAM" id="SSF55785">
    <property type="entry name" value="PYP-like sensor domain (PAS domain)"/>
    <property type="match status" value="1"/>
</dbReference>
<reference evidence="5 6" key="1">
    <citation type="submission" date="2020-08" db="EMBL/GenBank/DDBJ databases">
        <title>Exploring microbial biodiversity for novel pathways involved in the catabolism of aromatic compounds derived from lignin.</title>
        <authorList>
            <person name="Elkins J."/>
        </authorList>
    </citation>
    <scope>NUCLEOTIDE SEQUENCE [LARGE SCALE GENOMIC DNA]</scope>
    <source>
        <strain evidence="5 6">B1D3A</strain>
    </source>
</reference>
<dbReference type="InterPro" id="IPR000700">
    <property type="entry name" value="PAS-assoc_C"/>
</dbReference>
<dbReference type="SUPFAM" id="SSF55073">
    <property type="entry name" value="Nucleotide cyclase"/>
    <property type="match status" value="1"/>
</dbReference>
<keyword evidence="6" id="KW-1185">Reference proteome</keyword>
<comment type="caution">
    <text evidence="5">The sequence shown here is derived from an EMBL/GenBank/DDBJ whole genome shotgun (WGS) entry which is preliminary data.</text>
</comment>
<keyword evidence="1" id="KW-0472">Membrane</keyword>
<feature type="domain" description="GGDEF" evidence="4">
    <location>
        <begin position="366"/>
        <end position="499"/>
    </location>
</feature>
<feature type="domain" description="PAC" evidence="2">
    <location>
        <begin position="281"/>
        <end position="334"/>
    </location>
</feature>
<dbReference type="EMBL" id="JACHKA010000001">
    <property type="protein sequence ID" value="MBB5986156.1"/>
    <property type="molecule type" value="Genomic_DNA"/>
</dbReference>
<keyword evidence="1" id="KW-0812">Transmembrane</keyword>
<dbReference type="InterPro" id="IPR035919">
    <property type="entry name" value="EAL_sf"/>
</dbReference>
<accession>A0ABR6NFV9</accession>
<evidence type="ECO:0000259" key="2">
    <source>
        <dbReference type="PROSITE" id="PS50113"/>
    </source>
</evidence>
<dbReference type="PROSITE" id="PS50887">
    <property type="entry name" value="GGDEF"/>
    <property type="match status" value="1"/>
</dbReference>
<dbReference type="InterPro" id="IPR000160">
    <property type="entry name" value="GGDEF_dom"/>
</dbReference>
<dbReference type="PANTHER" id="PTHR44757:SF10">
    <property type="entry name" value="MEMBRANE PROTEIN"/>
    <property type="match status" value="1"/>
</dbReference>
<gene>
    <name evidence="5" type="ORF">HNP60_002130</name>
</gene>
<dbReference type="RefSeq" id="WP_260394840.1">
    <property type="nucleotide sequence ID" value="NZ_JACHKA010000001.1"/>
</dbReference>
<dbReference type="Pfam" id="PF00563">
    <property type="entry name" value="EAL"/>
    <property type="match status" value="1"/>
</dbReference>
<dbReference type="PANTHER" id="PTHR44757">
    <property type="entry name" value="DIGUANYLATE CYCLASE DGCP"/>
    <property type="match status" value="1"/>
</dbReference>
<dbReference type="Gene3D" id="3.20.20.450">
    <property type="entry name" value="EAL domain"/>
    <property type="match status" value="1"/>
</dbReference>
<dbReference type="SMART" id="SM00052">
    <property type="entry name" value="EAL"/>
    <property type="match status" value="1"/>
</dbReference>
<dbReference type="InterPro" id="IPR052155">
    <property type="entry name" value="Biofilm_reg_signaling"/>
</dbReference>
<feature type="domain" description="EAL" evidence="3">
    <location>
        <begin position="508"/>
        <end position="759"/>
    </location>
</feature>
<name>A0ABR6NFV9_9SPHN</name>
<sequence>MGFTRLPGGHVEFVHGQQLRAADRMLGLYTALAAISVFLINVRFQGYVPIWALALWTLFLVGVHIPSFRMRQKHVTSDYSSVTRAALLRHGLWSFLQGCAWAAAILAMGRETGPAGMVTLWTIACCLMAATAMTCQSTPLSAAGLILPISAGAIWMMRENADPMLAAVGATYAILLLAASLRQAHLFGVQLTTSKMLAEKREVVSLLLKEHDVEAADALWQIDAARRLTGVSPSFARMLGTTCEALEGRSILQVLAGPAWETGAFDPALHELAERLKQRAPFSDLVLPVLVNEEQRWWQISASPRTDDKGVFHGFRGVGSDITVQKEAAERIAQMARFDMLTGLPNRLHLTEELSLAIAQVSQWHTRCGFIMVDLDRFKSVNDTLGHLIGDQLLAQVAERLRKVCSPNELCGRLGGDEFAVLVRDVGEQLYIDRLAAEIIKAVSQPYLVNGHTLFVGASVGSALAPNDGRDAETLMRNADLAMYRAKEAGRGKHQHYTPSMHADAEERRTLEIALRDALARDELYLLFQPIVSASDGRVSGFEALARWLHPELGQVSPSRFIPVAEDARLMGPIGNWVLRSACREAATWPEDVRVSVNVSPEQLYDPAFLETVVGALAHSGLPANRLELEVTESVFLREGMGAGQLLEKLMKLGVCLALDDFGTGYSSLGYLSRTRFSTIKIDRSFVEGAARNQRESLAIVRAVVAMAQGLDMETTAEGVETEGEFDLLRALGCTNVQGYYFGRPMPAADARALFGSSDSQVA</sequence>
<dbReference type="SUPFAM" id="SSF141868">
    <property type="entry name" value="EAL domain-like"/>
    <property type="match status" value="1"/>
</dbReference>
<dbReference type="CDD" id="cd01948">
    <property type="entry name" value="EAL"/>
    <property type="match status" value="1"/>
</dbReference>
<dbReference type="InterPro" id="IPR000014">
    <property type="entry name" value="PAS"/>
</dbReference>
<organism evidence="5 6">
    <name type="scientific">Sphingobium lignivorans</name>
    <dbReference type="NCBI Taxonomy" id="2735886"/>
    <lineage>
        <taxon>Bacteria</taxon>
        <taxon>Pseudomonadati</taxon>
        <taxon>Pseudomonadota</taxon>
        <taxon>Alphaproteobacteria</taxon>
        <taxon>Sphingomonadales</taxon>
        <taxon>Sphingomonadaceae</taxon>
        <taxon>Sphingobium</taxon>
    </lineage>
</organism>
<feature type="transmembrane region" description="Helical" evidence="1">
    <location>
        <begin position="163"/>
        <end position="181"/>
    </location>
</feature>
<dbReference type="InterPro" id="IPR013767">
    <property type="entry name" value="PAS_fold"/>
</dbReference>
<evidence type="ECO:0000259" key="4">
    <source>
        <dbReference type="PROSITE" id="PS50887"/>
    </source>
</evidence>
<keyword evidence="1" id="KW-1133">Transmembrane helix</keyword>
<dbReference type="InterPro" id="IPR001633">
    <property type="entry name" value="EAL_dom"/>
</dbReference>
<evidence type="ECO:0000313" key="5">
    <source>
        <dbReference type="EMBL" id="MBB5986156.1"/>
    </source>
</evidence>
<dbReference type="Pfam" id="PF00990">
    <property type="entry name" value="GGDEF"/>
    <property type="match status" value="1"/>
</dbReference>
<feature type="transmembrane region" description="Helical" evidence="1">
    <location>
        <begin position="91"/>
        <end position="109"/>
    </location>
</feature>
<dbReference type="Proteomes" id="UP001138540">
    <property type="component" value="Unassembled WGS sequence"/>
</dbReference>
<feature type="transmembrane region" description="Helical" evidence="1">
    <location>
        <begin position="50"/>
        <end position="70"/>
    </location>
</feature>
<feature type="transmembrane region" description="Helical" evidence="1">
    <location>
        <begin position="26"/>
        <end position="44"/>
    </location>
</feature>
<feature type="transmembrane region" description="Helical" evidence="1">
    <location>
        <begin position="140"/>
        <end position="157"/>
    </location>
</feature>
<dbReference type="PROSITE" id="PS50883">
    <property type="entry name" value="EAL"/>
    <property type="match status" value="1"/>
</dbReference>
<protein>
    <submittedName>
        <fullName evidence="5">Diguanylate cyclase (GGDEF)-like protein/PAS domain S-box-containing protein</fullName>
    </submittedName>
</protein>